<dbReference type="EMBL" id="GEFM01003109">
    <property type="protein sequence ID" value="JAP72687.1"/>
    <property type="molecule type" value="mRNA"/>
</dbReference>
<feature type="compositionally biased region" description="Basic residues" evidence="7">
    <location>
        <begin position="520"/>
        <end position="536"/>
    </location>
</feature>
<feature type="region of interest" description="Disordered" evidence="7">
    <location>
        <begin position="66"/>
        <end position="94"/>
    </location>
</feature>
<feature type="non-terminal residue" evidence="9">
    <location>
        <position position="1"/>
    </location>
</feature>
<proteinExistence type="evidence at transcript level"/>
<evidence type="ECO:0000256" key="6">
    <source>
        <dbReference type="ARBA" id="ARBA00069022"/>
    </source>
</evidence>
<keyword evidence="4" id="KW-0342">GTP-binding</keyword>
<dbReference type="InterPro" id="IPR030378">
    <property type="entry name" value="G_CP_dom"/>
</dbReference>
<feature type="compositionally biased region" description="Basic residues" evidence="7">
    <location>
        <begin position="1"/>
        <end position="13"/>
    </location>
</feature>
<keyword evidence="5" id="KW-0539">Nucleus</keyword>
<protein>
    <recommendedName>
        <fullName evidence="6">Guanine nucleotide-binding protein-like 3 homolog</fullName>
    </recommendedName>
</protein>
<evidence type="ECO:0000259" key="8">
    <source>
        <dbReference type="PROSITE" id="PS51721"/>
    </source>
</evidence>
<dbReference type="FunFam" id="1.10.1580.10:FF:000002">
    <property type="entry name" value="Guanine nucleotide-binding protein-like 3 (nucleolar)-like"/>
    <property type="match status" value="1"/>
</dbReference>
<evidence type="ECO:0000313" key="9">
    <source>
        <dbReference type="EMBL" id="JAP72687.1"/>
    </source>
</evidence>
<comment type="subcellular location">
    <subcellularLocation>
        <location evidence="1">Nucleus</location>
    </subcellularLocation>
</comment>
<dbReference type="InterPro" id="IPR014813">
    <property type="entry name" value="Gnl3_N_dom"/>
</dbReference>
<organism evidence="9">
    <name type="scientific">Ixodes ricinus</name>
    <name type="common">Common tick</name>
    <name type="synonym">Acarus ricinus</name>
    <dbReference type="NCBI Taxonomy" id="34613"/>
    <lineage>
        <taxon>Eukaryota</taxon>
        <taxon>Metazoa</taxon>
        <taxon>Ecdysozoa</taxon>
        <taxon>Arthropoda</taxon>
        <taxon>Chelicerata</taxon>
        <taxon>Arachnida</taxon>
        <taxon>Acari</taxon>
        <taxon>Parasitiformes</taxon>
        <taxon>Ixodida</taxon>
        <taxon>Ixodoidea</taxon>
        <taxon>Ixodidae</taxon>
        <taxon>Ixodinae</taxon>
        <taxon>Ixodes</taxon>
    </lineage>
</organism>
<evidence type="ECO:0000256" key="5">
    <source>
        <dbReference type="ARBA" id="ARBA00023242"/>
    </source>
</evidence>
<evidence type="ECO:0000256" key="3">
    <source>
        <dbReference type="ARBA" id="ARBA00023054"/>
    </source>
</evidence>
<dbReference type="Pfam" id="PF08701">
    <property type="entry name" value="GN3L_Grn1"/>
    <property type="match status" value="1"/>
</dbReference>
<feature type="region of interest" description="Disordered" evidence="7">
    <location>
        <begin position="476"/>
        <end position="538"/>
    </location>
</feature>
<reference evidence="9" key="1">
    <citation type="submission" date="2016-02" db="EMBL/GenBank/DDBJ databases">
        <title>RNAseq analyses of the midgut from blood- or serum-fed Ixodes ricinus ticks.</title>
        <authorList>
            <person name="Perner J."/>
            <person name="Provaznik J."/>
            <person name="Schrenkova J."/>
            <person name="Urbanova V."/>
            <person name="Ribeiro J.M."/>
            <person name="Kopacek P."/>
        </authorList>
    </citation>
    <scope>NUCLEOTIDE SEQUENCE</scope>
    <source>
        <tissue evidence="9">Gut</tissue>
    </source>
</reference>
<feature type="region of interest" description="Disordered" evidence="7">
    <location>
        <begin position="1"/>
        <end position="51"/>
    </location>
</feature>
<dbReference type="InterPro" id="IPR027417">
    <property type="entry name" value="P-loop_NTPase"/>
</dbReference>
<keyword evidence="3" id="KW-0175">Coiled coil</keyword>
<name>A0A131Y1D4_IXORI</name>
<dbReference type="GO" id="GO:0005730">
    <property type="term" value="C:nucleolus"/>
    <property type="evidence" value="ECO:0007669"/>
    <property type="project" value="UniProtKB-ARBA"/>
</dbReference>
<accession>A0A131Y1D4</accession>
<dbReference type="SUPFAM" id="SSF52540">
    <property type="entry name" value="P-loop containing nucleoside triphosphate hydrolases"/>
    <property type="match status" value="1"/>
</dbReference>
<dbReference type="AlphaFoldDB" id="A0A131Y1D4"/>
<dbReference type="PRINTS" id="PR00326">
    <property type="entry name" value="GTP1OBG"/>
</dbReference>
<dbReference type="FunFam" id="3.40.50.300:FF:000493">
    <property type="entry name" value="Guanine nucleotide-binding protein-like 3-like protein"/>
    <property type="match status" value="1"/>
</dbReference>
<dbReference type="PANTHER" id="PTHR11089:SF30">
    <property type="entry name" value="GUANINE NUCLEOTIDE-BINDING PROTEIN-LIKE 3 HOMOLOG"/>
    <property type="match status" value="1"/>
</dbReference>
<dbReference type="GO" id="GO:0005525">
    <property type="term" value="F:GTP binding"/>
    <property type="evidence" value="ECO:0007669"/>
    <property type="project" value="UniProtKB-KW"/>
</dbReference>
<dbReference type="InterPro" id="IPR006073">
    <property type="entry name" value="GTP-bd"/>
</dbReference>
<evidence type="ECO:0000256" key="4">
    <source>
        <dbReference type="ARBA" id="ARBA00023134"/>
    </source>
</evidence>
<evidence type="ECO:0000256" key="1">
    <source>
        <dbReference type="ARBA" id="ARBA00004123"/>
    </source>
</evidence>
<dbReference type="PROSITE" id="PS51721">
    <property type="entry name" value="G_CP"/>
    <property type="match status" value="1"/>
</dbReference>
<dbReference type="PANTHER" id="PTHR11089">
    <property type="entry name" value="GTP-BINDING PROTEIN-RELATED"/>
    <property type="match status" value="1"/>
</dbReference>
<dbReference type="InterPro" id="IPR050755">
    <property type="entry name" value="TRAFAC_YlqF/YawG_RiboMat"/>
</dbReference>
<feature type="compositionally biased region" description="Basic residues" evidence="7">
    <location>
        <begin position="20"/>
        <end position="40"/>
    </location>
</feature>
<dbReference type="Gene3D" id="1.10.1580.10">
    <property type="match status" value="1"/>
</dbReference>
<dbReference type="Pfam" id="PF01926">
    <property type="entry name" value="MMR_HSR1"/>
    <property type="match status" value="1"/>
</dbReference>
<keyword evidence="2" id="KW-0547">Nucleotide-binding</keyword>
<evidence type="ECO:0000256" key="2">
    <source>
        <dbReference type="ARBA" id="ARBA00022741"/>
    </source>
</evidence>
<sequence>SKKQSKRVPCRQRYKVEKKVRQHLKKKRREAKKNPTHHKAKDPGIPNSLPFKEEILKEAQVLQRRQEELRKETRQRQKEGRQQLMMSNRDLGDVRQDAEKRAAEFDGLSLLKEHLQNTNQGHLLKELNAKCHYQEFRKVVEGADVVLEVLDARDPLGTRSPQLEQYVLAKRKRLVLVLNKIDLIPRENLERWLKHLRNELPTLAFKASTQSQRNNLSHNRSWNLSKVPEGLGQSSRCLGASLLMKMLGNYCRNQGIQTCITVGVVGYPNVGKSSIVNSLKRSRACTVGAVPGVTKVMQKVQLDKHVSLLDSPGVVMAAQGASQASVALRNAKRPEDLEDPVGPACSILRRASKEQFMLHYRLPDFSTPEECFSLLAKRMGLLRKGGLPNPIAAAKRILTDWNCGRIKYYTEPPAVDQQTTHLAAEIVQTMAKEFDIAFLEQEEKMELEAVRVVKPTDAVVMESAGTAVIALDTQDTSMETDQEPEGKFTVKMGRGRKKQQQPAKAGKTDEAMPALDQQNKARRKEFKKQIKKRKRNEKVATTLANSLESALSSLA</sequence>
<evidence type="ECO:0000256" key="7">
    <source>
        <dbReference type="SAM" id="MobiDB-lite"/>
    </source>
</evidence>
<dbReference type="InterPro" id="IPR023179">
    <property type="entry name" value="GTP-bd_ortho_bundle_sf"/>
</dbReference>
<dbReference type="CDD" id="cd04178">
    <property type="entry name" value="Nucleostemin_like"/>
    <property type="match status" value="1"/>
</dbReference>
<feature type="domain" description="CP-type G" evidence="8">
    <location>
        <begin position="133"/>
        <end position="317"/>
    </location>
</feature>
<feature type="compositionally biased region" description="Basic and acidic residues" evidence="7">
    <location>
        <begin position="66"/>
        <end position="81"/>
    </location>
</feature>
<dbReference type="Gene3D" id="3.40.50.300">
    <property type="entry name" value="P-loop containing nucleotide triphosphate hydrolases"/>
    <property type="match status" value="1"/>
</dbReference>